<dbReference type="EMBL" id="BPQB01000063">
    <property type="protein sequence ID" value="GJE96707.1"/>
    <property type="molecule type" value="Genomic_DNA"/>
</dbReference>
<organism evidence="2 3">
    <name type="scientific">Phanerochaete sordida</name>
    <dbReference type="NCBI Taxonomy" id="48140"/>
    <lineage>
        <taxon>Eukaryota</taxon>
        <taxon>Fungi</taxon>
        <taxon>Dikarya</taxon>
        <taxon>Basidiomycota</taxon>
        <taxon>Agaricomycotina</taxon>
        <taxon>Agaricomycetes</taxon>
        <taxon>Polyporales</taxon>
        <taxon>Phanerochaetaceae</taxon>
        <taxon>Phanerochaete</taxon>
    </lineage>
</organism>
<feature type="region of interest" description="Disordered" evidence="1">
    <location>
        <begin position="1"/>
        <end position="20"/>
    </location>
</feature>
<proteinExistence type="predicted"/>
<protein>
    <submittedName>
        <fullName evidence="2">Uncharacterized protein</fullName>
    </submittedName>
</protein>
<feature type="compositionally biased region" description="Basic and acidic residues" evidence="1">
    <location>
        <begin position="1"/>
        <end position="14"/>
    </location>
</feature>
<reference evidence="2 3" key="1">
    <citation type="submission" date="2021-08" db="EMBL/GenBank/DDBJ databases">
        <title>Draft Genome Sequence of Phanerochaete sordida strain YK-624.</title>
        <authorList>
            <person name="Mori T."/>
            <person name="Dohra H."/>
            <person name="Suzuki T."/>
            <person name="Kawagishi H."/>
            <person name="Hirai H."/>
        </authorList>
    </citation>
    <scope>NUCLEOTIDE SEQUENCE [LARGE SCALE GENOMIC DNA]</scope>
    <source>
        <strain evidence="2 3">YK-624</strain>
    </source>
</reference>
<evidence type="ECO:0000256" key="1">
    <source>
        <dbReference type="SAM" id="MobiDB-lite"/>
    </source>
</evidence>
<dbReference type="Proteomes" id="UP000703269">
    <property type="component" value="Unassembled WGS sequence"/>
</dbReference>
<accession>A0A9P3GK63</accession>
<comment type="caution">
    <text evidence="2">The sequence shown here is derived from an EMBL/GenBank/DDBJ whole genome shotgun (WGS) entry which is preliminary data.</text>
</comment>
<evidence type="ECO:0000313" key="2">
    <source>
        <dbReference type="EMBL" id="GJE96707.1"/>
    </source>
</evidence>
<sequence>MAQRSPADRHRGRESGAAAAHVLPELPGRDFRVRASLDDIWTGFLCDAAPSTLLAAVGLGRGTGMRVYYLSEHHQLREYRYSHSQLEWSAGELNDLNPTALQGEEGRAIHVYFQGISAPAFTED</sequence>
<evidence type="ECO:0000313" key="3">
    <source>
        <dbReference type="Proteomes" id="UP000703269"/>
    </source>
</evidence>
<dbReference type="AlphaFoldDB" id="A0A9P3GK63"/>
<keyword evidence="3" id="KW-1185">Reference proteome</keyword>
<gene>
    <name evidence="2" type="ORF">PsYK624_129120</name>
</gene>
<dbReference type="Gene3D" id="2.120.10.70">
    <property type="entry name" value="Fucose-specific lectin"/>
    <property type="match status" value="1"/>
</dbReference>
<name>A0A9P3GK63_9APHY</name>